<keyword evidence="8" id="KW-1185">Reference proteome</keyword>
<keyword evidence="4" id="KW-1278">Translocase</keyword>
<dbReference type="PANTHER" id="PTHR42794:SF1">
    <property type="entry name" value="HEMIN IMPORT ATP-BINDING PROTEIN HMUV"/>
    <property type="match status" value="1"/>
</dbReference>
<accession>W9VK39</accession>
<dbReference type="STRING" id="1249627.D779_0184"/>
<feature type="domain" description="ABC transporter" evidence="6">
    <location>
        <begin position="2"/>
        <end position="233"/>
    </location>
</feature>
<name>W9VK39_9GAMM</name>
<evidence type="ECO:0000313" key="8">
    <source>
        <dbReference type="Proteomes" id="UP000019460"/>
    </source>
</evidence>
<reference evidence="7 8" key="1">
    <citation type="submission" date="2012-11" db="EMBL/GenBank/DDBJ databases">
        <title>Genome assembly of Thiorhodococcus sp. AK35.</title>
        <authorList>
            <person name="Nupur N."/>
            <person name="Khatri I."/>
            <person name="Subramanian S."/>
            <person name="Pinnaka A."/>
        </authorList>
    </citation>
    <scope>NUCLEOTIDE SEQUENCE [LARGE SCALE GENOMIC DNA]</scope>
    <source>
        <strain evidence="7 8">AK35</strain>
    </source>
</reference>
<dbReference type="eggNOG" id="COG4559">
    <property type="taxonomic scope" value="Bacteria"/>
</dbReference>
<dbReference type="NCBIfam" id="NF010068">
    <property type="entry name" value="PRK13548.1"/>
    <property type="match status" value="1"/>
</dbReference>
<sequence length="254" mass="27281">MIRDGRALIDGVSLTLNPGEVLVILGANGAGKSTLLRCLSGELRPDAGEIRLNGVPLAAWSSGDCARRRAILPQQSPLNFPFTALEVAAMGRIPHGGPGPGDTRIAAAALAAAEAEHLAERRYTTLSGGERQRVHLARILAQLWSPLPNDEPRYLLLDEPTASLDLAHQHATLALARRWTDRNIGVLVVLHDLNLAAQYGDRIALMKQGRLLALDRPRAVLEPPLIEQAFGLPVSVIPHPEMGCPLVIPRQIAA</sequence>
<dbReference type="PANTHER" id="PTHR42794">
    <property type="entry name" value="HEMIN IMPORT ATP-BINDING PROTEIN HMUV"/>
    <property type="match status" value="1"/>
</dbReference>
<gene>
    <name evidence="7" type="ORF">D779_0184</name>
</gene>
<dbReference type="Pfam" id="PF00005">
    <property type="entry name" value="ABC_tran"/>
    <property type="match status" value="1"/>
</dbReference>
<evidence type="ECO:0000259" key="6">
    <source>
        <dbReference type="PROSITE" id="PS50893"/>
    </source>
</evidence>
<organism evidence="7 8">
    <name type="scientific">Imhoffiella purpurea</name>
    <dbReference type="NCBI Taxonomy" id="1249627"/>
    <lineage>
        <taxon>Bacteria</taxon>
        <taxon>Pseudomonadati</taxon>
        <taxon>Pseudomonadota</taxon>
        <taxon>Gammaproteobacteria</taxon>
        <taxon>Chromatiales</taxon>
        <taxon>Chromatiaceae</taxon>
        <taxon>Imhoffiella</taxon>
    </lineage>
</organism>
<keyword evidence="2" id="KW-0547">Nucleotide-binding</keyword>
<dbReference type="InterPro" id="IPR003593">
    <property type="entry name" value="AAA+_ATPase"/>
</dbReference>
<dbReference type="EMBL" id="AONC01000011">
    <property type="protein sequence ID" value="EXJ16452.1"/>
    <property type="molecule type" value="Genomic_DNA"/>
</dbReference>
<keyword evidence="3" id="KW-0067">ATP-binding</keyword>
<keyword evidence="1" id="KW-0813">Transport</keyword>
<dbReference type="PATRIC" id="fig|1249627.3.peg.811"/>
<proteinExistence type="predicted"/>
<dbReference type="PROSITE" id="PS50893">
    <property type="entry name" value="ABC_TRANSPORTER_2"/>
    <property type="match status" value="1"/>
</dbReference>
<evidence type="ECO:0000256" key="1">
    <source>
        <dbReference type="ARBA" id="ARBA00022448"/>
    </source>
</evidence>
<dbReference type="CDD" id="cd03214">
    <property type="entry name" value="ABC_Iron-Siderophores_B12_Hemin"/>
    <property type="match status" value="1"/>
</dbReference>
<dbReference type="Gene3D" id="3.40.50.300">
    <property type="entry name" value="P-loop containing nucleotide triphosphate hydrolases"/>
    <property type="match status" value="1"/>
</dbReference>
<dbReference type="InterPro" id="IPR027417">
    <property type="entry name" value="P-loop_NTPase"/>
</dbReference>
<evidence type="ECO:0000256" key="3">
    <source>
        <dbReference type="ARBA" id="ARBA00022840"/>
    </source>
</evidence>
<dbReference type="SMART" id="SM00382">
    <property type="entry name" value="AAA"/>
    <property type="match status" value="1"/>
</dbReference>
<dbReference type="SUPFAM" id="SSF52540">
    <property type="entry name" value="P-loop containing nucleoside triphosphate hydrolases"/>
    <property type="match status" value="1"/>
</dbReference>
<evidence type="ECO:0000256" key="2">
    <source>
        <dbReference type="ARBA" id="ARBA00022741"/>
    </source>
</evidence>
<dbReference type="Proteomes" id="UP000019460">
    <property type="component" value="Unassembled WGS sequence"/>
</dbReference>
<protein>
    <submittedName>
        <fullName evidence="7">Hemin ABC transporter ATP binding protein</fullName>
    </submittedName>
</protein>
<evidence type="ECO:0000256" key="5">
    <source>
        <dbReference type="ARBA" id="ARBA00037066"/>
    </source>
</evidence>
<comment type="caution">
    <text evidence="7">The sequence shown here is derived from an EMBL/GenBank/DDBJ whole genome shotgun (WGS) entry which is preliminary data.</text>
</comment>
<dbReference type="InterPro" id="IPR003439">
    <property type="entry name" value="ABC_transporter-like_ATP-bd"/>
</dbReference>
<dbReference type="AlphaFoldDB" id="W9VK39"/>
<dbReference type="GO" id="GO:0005524">
    <property type="term" value="F:ATP binding"/>
    <property type="evidence" value="ECO:0007669"/>
    <property type="project" value="UniProtKB-KW"/>
</dbReference>
<dbReference type="GO" id="GO:0016887">
    <property type="term" value="F:ATP hydrolysis activity"/>
    <property type="evidence" value="ECO:0007669"/>
    <property type="project" value="InterPro"/>
</dbReference>
<evidence type="ECO:0000313" key="7">
    <source>
        <dbReference type="EMBL" id="EXJ16452.1"/>
    </source>
</evidence>
<evidence type="ECO:0000256" key="4">
    <source>
        <dbReference type="ARBA" id="ARBA00022967"/>
    </source>
</evidence>
<comment type="function">
    <text evidence="5">Part of the ABC transporter complex HmuTUV involved in hemin import. Responsible for energy coupling to the transport system.</text>
</comment>